<dbReference type="AlphaFoldDB" id="A0A6A7N780"/>
<name>A0A6A7N780_9BURK</name>
<gene>
    <name evidence="9" type="ORF">GEV02_22610</name>
</gene>
<sequence>MRKETIMAGTSNPHIIPGSGQLALQGAVALGPVADEQTIEITVRLRAAPDHAQQDLQAASADAQPVERRYLSRAQFAQAHGASDADIATVTDFAAQHGMAVISSNAAQRRVVLAGTAAQMNDAFGVQLEEYEYPDGSYRGRVGELSVPSQLAGVVEGVFGLDDRPVATPKFQRLQADGFASAAAANIAFTPPQLARLYNFPQGLDGSGQCIGIIELGGGSRPRDLKIYFDELGLPVPRVKSICIDHAKNRPSTANSADGEVMLDIEVAGAVAPGALIAVYYAPNTERGFLDAITAAVHDGVHQPSVISISWGAPESAWTGQAMTAFEQAFADAAAMGVTILCAAGDNGSTDGVADGGEHVDFPSSAPHALACGGTRVMMQDGGGAIETVWNSGPNSATGGGYSSFFGRPDYQQGVANGNGPAARGVPDVAGDADPASGYKVRVDGQNLVFGGTSAVAPLWAGLLALVNQRLGRPVGFLNPLLYGSLQGRGVTRDITDGNNGTQQATHGWDTCTGWGCPHGEKLLQALSD</sequence>
<feature type="domain" description="Peptidase S53" evidence="8">
    <location>
        <begin position="188"/>
        <end position="529"/>
    </location>
</feature>
<evidence type="ECO:0000256" key="6">
    <source>
        <dbReference type="ARBA" id="ARBA00023145"/>
    </source>
</evidence>
<dbReference type="InterPro" id="IPR050819">
    <property type="entry name" value="Tripeptidyl-peptidase_I"/>
</dbReference>
<protein>
    <submittedName>
        <fullName evidence="9">S8 family serine peptidase</fullName>
    </submittedName>
</protein>
<evidence type="ECO:0000256" key="3">
    <source>
        <dbReference type="ARBA" id="ARBA00022801"/>
    </source>
</evidence>
<dbReference type="CDD" id="cd11377">
    <property type="entry name" value="Pro-peptidase_S53"/>
    <property type="match status" value="1"/>
</dbReference>
<evidence type="ECO:0000256" key="2">
    <source>
        <dbReference type="ARBA" id="ARBA00022723"/>
    </source>
</evidence>
<comment type="cofactor">
    <cofactor evidence="7">
        <name>Ca(2+)</name>
        <dbReference type="ChEBI" id="CHEBI:29108"/>
    </cofactor>
    <text evidence="7">Binds 1 Ca(2+) ion per subunit.</text>
</comment>
<dbReference type="Pfam" id="PF00082">
    <property type="entry name" value="Peptidase_S8"/>
    <property type="match status" value="1"/>
</dbReference>
<evidence type="ECO:0000256" key="4">
    <source>
        <dbReference type="ARBA" id="ARBA00022825"/>
    </source>
</evidence>
<evidence type="ECO:0000313" key="9">
    <source>
        <dbReference type="EMBL" id="MQA40935.1"/>
    </source>
</evidence>
<keyword evidence="10" id="KW-1185">Reference proteome</keyword>
<accession>A0A6A7N780</accession>
<keyword evidence="6" id="KW-0865">Zymogen</keyword>
<organism evidence="9 10">
    <name type="scientific">Rugamonas aquatica</name>
    <dbReference type="NCBI Taxonomy" id="2743357"/>
    <lineage>
        <taxon>Bacteria</taxon>
        <taxon>Pseudomonadati</taxon>
        <taxon>Pseudomonadota</taxon>
        <taxon>Betaproteobacteria</taxon>
        <taxon>Burkholderiales</taxon>
        <taxon>Oxalobacteraceae</taxon>
        <taxon>Telluria group</taxon>
        <taxon>Rugamonas</taxon>
    </lineage>
</organism>
<dbReference type="InterPro" id="IPR015366">
    <property type="entry name" value="S53_propep"/>
</dbReference>
<feature type="binding site" evidence="7">
    <location>
        <position position="494"/>
    </location>
    <ligand>
        <name>Ca(2+)</name>
        <dbReference type="ChEBI" id="CHEBI:29108"/>
    </ligand>
</feature>
<keyword evidence="1 7" id="KW-0645">Protease</keyword>
<feature type="active site" description="Charge relay system" evidence="7">
    <location>
        <position position="260"/>
    </location>
</feature>
<dbReference type="SUPFAM" id="SSF52743">
    <property type="entry name" value="Subtilisin-like"/>
    <property type="match status" value="1"/>
</dbReference>
<feature type="binding site" evidence="7">
    <location>
        <position position="508"/>
    </location>
    <ligand>
        <name>Ca(2+)</name>
        <dbReference type="ChEBI" id="CHEBI:29108"/>
    </ligand>
</feature>
<evidence type="ECO:0000256" key="7">
    <source>
        <dbReference type="PROSITE-ProRule" id="PRU01032"/>
    </source>
</evidence>
<reference evidence="9 10" key="1">
    <citation type="submission" date="2019-10" db="EMBL/GenBank/DDBJ databases">
        <title>Two novel species isolated from a subtropical stream in China.</title>
        <authorList>
            <person name="Lu H."/>
        </authorList>
    </citation>
    <scope>NUCLEOTIDE SEQUENCE [LARGE SCALE GENOMIC DNA]</scope>
    <source>
        <strain evidence="9 10">FT29W</strain>
    </source>
</reference>
<feature type="active site" description="Charge relay system" evidence="7">
    <location>
        <position position="454"/>
    </location>
</feature>
<comment type="caution">
    <text evidence="9">The sequence shown here is derived from an EMBL/GenBank/DDBJ whole genome shotgun (WGS) entry which is preliminary data.</text>
</comment>
<keyword evidence="5 7" id="KW-0106">Calcium</keyword>
<evidence type="ECO:0000259" key="8">
    <source>
        <dbReference type="PROSITE" id="PS51695"/>
    </source>
</evidence>
<dbReference type="GO" id="GO:0046872">
    <property type="term" value="F:metal ion binding"/>
    <property type="evidence" value="ECO:0007669"/>
    <property type="project" value="UniProtKB-UniRule"/>
</dbReference>
<evidence type="ECO:0000256" key="1">
    <source>
        <dbReference type="ARBA" id="ARBA00022670"/>
    </source>
</evidence>
<dbReference type="PANTHER" id="PTHR14218:SF15">
    <property type="entry name" value="TRIPEPTIDYL-PEPTIDASE 1"/>
    <property type="match status" value="1"/>
</dbReference>
<dbReference type="Gene3D" id="3.40.50.200">
    <property type="entry name" value="Peptidase S8/S53 domain"/>
    <property type="match status" value="1"/>
</dbReference>
<keyword evidence="3 7" id="KW-0378">Hydrolase</keyword>
<evidence type="ECO:0000256" key="5">
    <source>
        <dbReference type="ARBA" id="ARBA00022837"/>
    </source>
</evidence>
<dbReference type="GO" id="GO:0008240">
    <property type="term" value="F:tripeptidyl-peptidase activity"/>
    <property type="evidence" value="ECO:0007669"/>
    <property type="project" value="TreeGrafter"/>
</dbReference>
<keyword evidence="2 7" id="KW-0479">Metal-binding</keyword>
<feature type="binding site" evidence="7">
    <location>
        <position position="510"/>
    </location>
    <ligand>
        <name>Ca(2+)</name>
        <dbReference type="ChEBI" id="CHEBI:29108"/>
    </ligand>
</feature>
<dbReference type="EMBL" id="WHUG01000010">
    <property type="protein sequence ID" value="MQA40935.1"/>
    <property type="molecule type" value="Genomic_DNA"/>
</dbReference>
<dbReference type="Pfam" id="PF09286">
    <property type="entry name" value="Pro-kuma_activ"/>
    <property type="match status" value="1"/>
</dbReference>
<dbReference type="GO" id="GO:0004252">
    <property type="term" value="F:serine-type endopeptidase activity"/>
    <property type="evidence" value="ECO:0007669"/>
    <property type="project" value="UniProtKB-UniRule"/>
</dbReference>
<dbReference type="SMART" id="SM00944">
    <property type="entry name" value="Pro-kuma_activ"/>
    <property type="match status" value="1"/>
</dbReference>
<dbReference type="Proteomes" id="UP000440498">
    <property type="component" value="Unassembled WGS sequence"/>
</dbReference>
<dbReference type="InterPro" id="IPR000209">
    <property type="entry name" value="Peptidase_S8/S53_dom"/>
</dbReference>
<dbReference type="PANTHER" id="PTHR14218">
    <property type="entry name" value="PROTEASE S8 TRIPEPTIDYL PEPTIDASE I CLN2"/>
    <property type="match status" value="1"/>
</dbReference>
<dbReference type="CDD" id="cd04056">
    <property type="entry name" value="Peptidases_S53"/>
    <property type="match status" value="1"/>
</dbReference>
<dbReference type="PROSITE" id="PS51695">
    <property type="entry name" value="SEDOLISIN"/>
    <property type="match status" value="1"/>
</dbReference>
<dbReference type="SUPFAM" id="SSF54897">
    <property type="entry name" value="Protease propeptides/inhibitors"/>
    <property type="match status" value="1"/>
</dbReference>
<dbReference type="InterPro" id="IPR030400">
    <property type="entry name" value="Sedolisin_dom"/>
</dbReference>
<dbReference type="GO" id="GO:0006508">
    <property type="term" value="P:proteolysis"/>
    <property type="evidence" value="ECO:0007669"/>
    <property type="project" value="UniProtKB-KW"/>
</dbReference>
<dbReference type="InterPro" id="IPR036852">
    <property type="entry name" value="Peptidase_S8/S53_dom_sf"/>
</dbReference>
<evidence type="ECO:0000313" key="10">
    <source>
        <dbReference type="Proteomes" id="UP000440498"/>
    </source>
</evidence>
<feature type="active site" description="Charge relay system" evidence="7">
    <location>
        <position position="264"/>
    </location>
</feature>
<feature type="binding site" evidence="7">
    <location>
        <position position="495"/>
    </location>
    <ligand>
        <name>Ca(2+)</name>
        <dbReference type="ChEBI" id="CHEBI:29108"/>
    </ligand>
</feature>
<proteinExistence type="predicted"/>
<keyword evidence="4 7" id="KW-0720">Serine protease</keyword>